<dbReference type="Proteomes" id="UP000759537">
    <property type="component" value="Unassembled WGS sequence"/>
</dbReference>
<proteinExistence type="predicted"/>
<dbReference type="OrthoDB" id="185373at2759"/>
<feature type="region of interest" description="Disordered" evidence="2">
    <location>
        <begin position="645"/>
        <end position="678"/>
    </location>
</feature>
<dbReference type="Gene3D" id="1.25.40.10">
    <property type="entry name" value="Tetratricopeptide repeat domain"/>
    <property type="match status" value="1"/>
</dbReference>
<keyword evidence="4" id="KW-1185">Reference proteome</keyword>
<evidence type="ECO:0000313" key="4">
    <source>
        <dbReference type="Proteomes" id="UP000759537"/>
    </source>
</evidence>
<sequence>MGDDTKERKAANFFLNADLGPVHGLMILVQRAASFRRYSTHALQLRISHLLKFIGHHDTYGDQPWRSVTSLPTLDSAVARLESITSSALPEDYALFPSLHSATHPPPTWLLVRLCSKVRSPADAEKASHLIITYLPYVPPDLRPPVLILVVHILSTHKVLPALDRIVKLFIGLPIFYEYWHFNRLLRALTLYTDSPTDGRYVARLAVLLLKTMTERELSLTRKTYRSLLQNRYVTMELTEELRQRMIRDNIVPDRVHLESLLRVFAHHGSAHDATAYARAIHRLDTRQDEPPHLAPSKQTRPPGSETGQIVPSTTVEYLTHLVHENSQRTQFDADAEWLRFMKTGLSHRFLNKQNTSAAAWAARLLSLSRTWSFSPESLVAFFDWSHAQRFPFRTHTTLSYTIVLRGLLQKRAYALALEVWGRYRRHGTRKLHLDPVALGVGVEVLTRAGHPDRALALIDSLVDGRPRECRTSKPPFHTARRPTVPMSLVNRFARVLSMTNPSSALQLWDHMGILYSTTPDTLSFTIMLDAARQATLNGDSFAGALQELGFDLRFRLPFAKPDRTTVSGSGSGSEMVSSTTADAESLDRARGRSYAKLERSLAVNEGDMWGGERAWRRAHRIFTSALLAGWPALADVRAPARAIRSSGENPATSPLRDLKSFLLPPPDSAKPDDDDKNDLEGYFSLPDDPSHHLPFTPLLPIHPRGAYPSFAPDDATFRAAVLLLGTARCASQIPQTLAWMRALGVVPRVRTLAYALVFWAEVSIGAPLLERLRSRRRREDGGEYVRLVRWMEEWVGVENVPDEAAVGEAMRRVDVMRRGDRRDRQI</sequence>
<accession>A0A9P5N835</accession>
<reference evidence="3" key="1">
    <citation type="submission" date="2019-10" db="EMBL/GenBank/DDBJ databases">
        <authorList>
            <consortium name="DOE Joint Genome Institute"/>
            <person name="Kuo A."/>
            <person name="Miyauchi S."/>
            <person name="Kiss E."/>
            <person name="Drula E."/>
            <person name="Kohler A."/>
            <person name="Sanchez-Garcia M."/>
            <person name="Andreopoulos B."/>
            <person name="Barry K.W."/>
            <person name="Bonito G."/>
            <person name="Buee M."/>
            <person name="Carver A."/>
            <person name="Chen C."/>
            <person name="Cichocki N."/>
            <person name="Clum A."/>
            <person name="Culley D."/>
            <person name="Crous P.W."/>
            <person name="Fauchery L."/>
            <person name="Girlanda M."/>
            <person name="Hayes R."/>
            <person name="Keri Z."/>
            <person name="LaButti K."/>
            <person name="Lipzen A."/>
            <person name="Lombard V."/>
            <person name="Magnuson J."/>
            <person name="Maillard F."/>
            <person name="Morin E."/>
            <person name="Murat C."/>
            <person name="Nolan M."/>
            <person name="Ohm R."/>
            <person name="Pangilinan J."/>
            <person name="Pereira M."/>
            <person name="Perotto S."/>
            <person name="Peter M."/>
            <person name="Riley R."/>
            <person name="Sitrit Y."/>
            <person name="Stielow B."/>
            <person name="Szollosi G."/>
            <person name="Zifcakova L."/>
            <person name="Stursova M."/>
            <person name="Spatafora J.W."/>
            <person name="Tedersoo L."/>
            <person name="Vaario L.-M."/>
            <person name="Yamada A."/>
            <person name="Yan M."/>
            <person name="Wang P."/>
            <person name="Xu J."/>
            <person name="Bruns T."/>
            <person name="Baldrian P."/>
            <person name="Vilgalys R."/>
            <person name="Henrissat B."/>
            <person name="Grigoriev I.V."/>
            <person name="Hibbett D."/>
            <person name="Nagy L.G."/>
            <person name="Martin F.M."/>
        </authorList>
    </citation>
    <scope>NUCLEOTIDE SEQUENCE</scope>
    <source>
        <strain evidence="3">Prilba</strain>
    </source>
</reference>
<evidence type="ECO:0000313" key="3">
    <source>
        <dbReference type="EMBL" id="KAF8487454.1"/>
    </source>
</evidence>
<comment type="caution">
    <text evidence="3">The sequence shown here is derived from an EMBL/GenBank/DDBJ whole genome shotgun (WGS) entry which is preliminary data.</text>
</comment>
<dbReference type="InterPro" id="IPR011990">
    <property type="entry name" value="TPR-like_helical_dom_sf"/>
</dbReference>
<dbReference type="EMBL" id="WHVB01000001">
    <property type="protein sequence ID" value="KAF8487454.1"/>
    <property type="molecule type" value="Genomic_DNA"/>
</dbReference>
<name>A0A9P5N835_9AGAM</name>
<feature type="compositionally biased region" description="Polar residues" evidence="2">
    <location>
        <begin position="297"/>
        <end position="310"/>
    </location>
</feature>
<gene>
    <name evidence="3" type="ORF">DFH94DRAFT_841778</name>
</gene>
<feature type="region of interest" description="Disordered" evidence="2">
    <location>
        <begin position="287"/>
        <end position="310"/>
    </location>
</feature>
<reference evidence="3" key="2">
    <citation type="journal article" date="2020" name="Nat. Commun.">
        <title>Large-scale genome sequencing of mycorrhizal fungi provides insights into the early evolution of symbiotic traits.</title>
        <authorList>
            <person name="Miyauchi S."/>
            <person name="Kiss E."/>
            <person name="Kuo A."/>
            <person name="Drula E."/>
            <person name="Kohler A."/>
            <person name="Sanchez-Garcia M."/>
            <person name="Morin E."/>
            <person name="Andreopoulos B."/>
            <person name="Barry K.W."/>
            <person name="Bonito G."/>
            <person name="Buee M."/>
            <person name="Carver A."/>
            <person name="Chen C."/>
            <person name="Cichocki N."/>
            <person name="Clum A."/>
            <person name="Culley D."/>
            <person name="Crous P.W."/>
            <person name="Fauchery L."/>
            <person name="Girlanda M."/>
            <person name="Hayes R.D."/>
            <person name="Keri Z."/>
            <person name="LaButti K."/>
            <person name="Lipzen A."/>
            <person name="Lombard V."/>
            <person name="Magnuson J."/>
            <person name="Maillard F."/>
            <person name="Murat C."/>
            <person name="Nolan M."/>
            <person name="Ohm R.A."/>
            <person name="Pangilinan J."/>
            <person name="Pereira M.F."/>
            <person name="Perotto S."/>
            <person name="Peter M."/>
            <person name="Pfister S."/>
            <person name="Riley R."/>
            <person name="Sitrit Y."/>
            <person name="Stielow J.B."/>
            <person name="Szollosi G."/>
            <person name="Zifcakova L."/>
            <person name="Stursova M."/>
            <person name="Spatafora J.W."/>
            <person name="Tedersoo L."/>
            <person name="Vaario L.M."/>
            <person name="Yamada A."/>
            <person name="Yan M."/>
            <person name="Wang P."/>
            <person name="Xu J."/>
            <person name="Bruns T."/>
            <person name="Baldrian P."/>
            <person name="Vilgalys R."/>
            <person name="Dunand C."/>
            <person name="Henrissat B."/>
            <person name="Grigoriev I.V."/>
            <person name="Hibbett D."/>
            <person name="Nagy L.G."/>
            <person name="Martin F.M."/>
        </authorList>
    </citation>
    <scope>NUCLEOTIDE SEQUENCE</scope>
    <source>
        <strain evidence="3">Prilba</strain>
    </source>
</reference>
<dbReference type="PANTHER" id="PTHR47447:SF23">
    <property type="entry name" value="PENTACOTRIPEPTIDE-REPEAT REGION OF PRORP DOMAIN-CONTAINING PROTEIN"/>
    <property type="match status" value="1"/>
</dbReference>
<feature type="region of interest" description="Disordered" evidence="2">
    <location>
        <begin position="564"/>
        <end position="584"/>
    </location>
</feature>
<organism evidence="3 4">
    <name type="scientific">Russula ochroleuca</name>
    <dbReference type="NCBI Taxonomy" id="152965"/>
    <lineage>
        <taxon>Eukaryota</taxon>
        <taxon>Fungi</taxon>
        <taxon>Dikarya</taxon>
        <taxon>Basidiomycota</taxon>
        <taxon>Agaricomycotina</taxon>
        <taxon>Agaricomycetes</taxon>
        <taxon>Russulales</taxon>
        <taxon>Russulaceae</taxon>
        <taxon>Russula</taxon>
    </lineage>
</organism>
<keyword evidence="1" id="KW-0677">Repeat</keyword>
<evidence type="ECO:0000256" key="1">
    <source>
        <dbReference type="ARBA" id="ARBA00022737"/>
    </source>
</evidence>
<dbReference type="PANTHER" id="PTHR47447">
    <property type="entry name" value="OS03G0856100 PROTEIN"/>
    <property type="match status" value="1"/>
</dbReference>
<feature type="compositionally biased region" description="Low complexity" evidence="2">
    <location>
        <begin position="565"/>
        <end position="581"/>
    </location>
</feature>
<evidence type="ECO:0000256" key="2">
    <source>
        <dbReference type="SAM" id="MobiDB-lite"/>
    </source>
</evidence>
<dbReference type="AlphaFoldDB" id="A0A9P5N835"/>
<protein>
    <submittedName>
        <fullName evidence="3">Uncharacterized protein</fullName>
    </submittedName>
</protein>